<keyword evidence="10" id="KW-1185">Reference proteome</keyword>
<dbReference type="PANTHER" id="PTHR11956">
    <property type="entry name" value="ARGINYL-TRNA SYNTHETASE"/>
    <property type="match status" value="1"/>
</dbReference>
<keyword evidence="3" id="KW-0547">Nucleotide-binding</keyword>
<comment type="catalytic activity">
    <reaction evidence="5">
        <text>tRNA(Arg) + L-arginine + ATP = L-arginyl-tRNA(Arg) + AMP + diphosphate</text>
        <dbReference type="Rhea" id="RHEA:20301"/>
        <dbReference type="Rhea" id="RHEA-COMP:9658"/>
        <dbReference type="Rhea" id="RHEA-COMP:9673"/>
        <dbReference type="ChEBI" id="CHEBI:30616"/>
        <dbReference type="ChEBI" id="CHEBI:32682"/>
        <dbReference type="ChEBI" id="CHEBI:33019"/>
        <dbReference type="ChEBI" id="CHEBI:78442"/>
        <dbReference type="ChEBI" id="CHEBI:78513"/>
        <dbReference type="ChEBI" id="CHEBI:456215"/>
        <dbReference type="EC" id="6.1.1.19"/>
    </reaction>
</comment>
<feature type="domain" description="DALR anticodon binding" evidence="7">
    <location>
        <begin position="278"/>
        <end position="396"/>
    </location>
</feature>
<keyword evidence="4" id="KW-0067">ATP-binding</keyword>
<protein>
    <recommendedName>
        <fullName evidence="1">arginine--tRNA ligase</fullName>
        <ecNumber evidence="1">6.1.1.19</ecNumber>
    </recommendedName>
</protein>
<dbReference type="Gene3D" id="1.10.730.10">
    <property type="entry name" value="Isoleucyl-tRNA Synthetase, Domain 1"/>
    <property type="match status" value="1"/>
</dbReference>
<dbReference type="Proteomes" id="UP001552521">
    <property type="component" value="Unassembled WGS sequence"/>
</dbReference>
<dbReference type="EMBL" id="JBFAQK010000023">
    <property type="protein sequence ID" value="MEV4682719.1"/>
    <property type="molecule type" value="Genomic_DNA"/>
</dbReference>
<dbReference type="EC" id="6.1.1.19" evidence="1"/>
<gene>
    <name evidence="9" type="primary">nrtL</name>
    <name evidence="9" type="ORF">AB0K36_18265</name>
</gene>
<dbReference type="RefSeq" id="WP_364595117.1">
    <property type="nucleotide sequence ID" value="NZ_JBFAQK010000023.1"/>
</dbReference>
<dbReference type="NCBIfam" id="NF045898">
    <property type="entry name" value="ArgS_rel_codon"/>
    <property type="match status" value="2"/>
</dbReference>
<evidence type="ECO:0000256" key="2">
    <source>
        <dbReference type="ARBA" id="ARBA00022598"/>
    </source>
</evidence>
<evidence type="ECO:0000259" key="7">
    <source>
        <dbReference type="SMART" id="SM00836"/>
    </source>
</evidence>
<name>A0ABV3HVW2_9ACTN</name>
<dbReference type="InterPro" id="IPR008909">
    <property type="entry name" value="DALR_anticod-bd"/>
</dbReference>
<reference evidence="9 10" key="1">
    <citation type="submission" date="2024-06" db="EMBL/GenBank/DDBJ databases">
        <title>The Natural Products Discovery Center: Release of the First 8490 Sequenced Strains for Exploring Actinobacteria Biosynthetic Diversity.</title>
        <authorList>
            <person name="Kalkreuter E."/>
            <person name="Kautsar S.A."/>
            <person name="Yang D."/>
            <person name="Bader C.D."/>
            <person name="Teijaro C.N."/>
            <person name="Fluegel L."/>
            <person name="Davis C.M."/>
            <person name="Simpson J.R."/>
            <person name="Lauterbach L."/>
            <person name="Steele A.D."/>
            <person name="Gui C."/>
            <person name="Meng S."/>
            <person name="Li G."/>
            <person name="Viehrig K."/>
            <person name="Ye F."/>
            <person name="Su P."/>
            <person name="Kiefer A.F."/>
            <person name="Nichols A."/>
            <person name="Cepeda A.J."/>
            <person name="Yan W."/>
            <person name="Fan B."/>
            <person name="Jiang Y."/>
            <person name="Adhikari A."/>
            <person name="Zheng C.-J."/>
            <person name="Schuster L."/>
            <person name="Cowan T.M."/>
            <person name="Smanski M.J."/>
            <person name="Chevrette M.G."/>
            <person name="De Carvalho L.P.S."/>
            <person name="Shen B."/>
        </authorList>
    </citation>
    <scope>NUCLEOTIDE SEQUENCE [LARGE SCALE GENOMIC DNA]</scope>
    <source>
        <strain evidence="9 10">NPDC049344</strain>
    </source>
</reference>
<evidence type="ECO:0000313" key="10">
    <source>
        <dbReference type="Proteomes" id="UP001552521"/>
    </source>
</evidence>
<feature type="domain" description="Arginyl tRNA synthetase N-terminal" evidence="8">
    <location>
        <begin position="8"/>
        <end position="92"/>
    </location>
</feature>
<accession>A0ABV3HVW2</accession>
<evidence type="ECO:0000256" key="5">
    <source>
        <dbReference type="ARBA" id="ARBA00049339"/>
    </source>
</evidence>
<dbReference type="Gene3D" id="3.30.1360.70">
    <property type="entry name" value="Arginyl tRNA synthetase N-terminal domain"/>
    <property type="match status" value="1"/>
</dbReference>
<dbReference type="InterPro" id="IPR001278">
    <property type="entry name" value="Arg-tRNA-ligase"/>
</dbReference>
<dbReference type="SUPFAM" id="SSF55190">
    <property type="entry name" value="Arginyl-tRNA synthetase (ArgRS), N-terminal 'additional' domain"/>
    <property type="match status" value="1"/>
</dbReference>
<dbReference type="InterPro" id="IPR036695">
    <property type="entry name" value="Arg-tRNA-synth_N_sf"/>
</dbReference>
<evidence type="ECO:0000313" key="9">
    <source>
        <dbReference type="EMBL" id="MEV4682719.1"/>
    </source>
</evidence>
<proteinExistence type="predicted"/>
<dbReference type="Pfam" id="PF03485">
    <property type="entry name" value="Arg_tRNA_synt_N"/>
    <property type="match status" value="1"/>
</dbReference>
<organism evidence="9 10">
    <name type="scientific">Streptomyces kurssanovii</name>
    <dbReference type="NCBI Taxonomy" id="67312"/>
    <lineage>
        <taxon>Bacteria</taxon>
        <taxon>Bacillati</taxon>
        <taxon>Actinomycetota</taxon>
        <taxon>Actinomycetes</taxon>
        <taxon>Kitasatosporales</taxon>
        <taxon>Streptomycetaceae</taxon>
        <taxon>Streptomyces</taxon>
    </lineage>
</organism>
<comment type="caution">
    <text evidence="9">The sequence shown here is derived from an EMBL/GenBank/DDBJ whole genome shotgun (WGS) entry which is preliminary data.</text>
</comment>
<evidence type="ECO:0000256" key="3">
    <source>
        <dbReference type="ARBA" id="ARBA00022741"/>
    </source>
</evidence>
<dbReference type="InterPro" id="IPR005148">
    <property type="entry name" value="Arg-tRNA-synth_N"/>
</dbReference>
<dbReference type="Pfam" id="PF05746">
    <property type="entry name" value="DALR_1"/>
    <property type="match status" value="1"/>
</dbReference>
<feature type="region of interest" description="Disordered" evidence="6">
    <location>
        <begin position="231"/>
        <end position="269"/>
    </location>
</feature>
<dbReference type="SMART" id="SM00836">
    <property type="entry name" value="DALR_1"/>
    <property type="match status" value="1"/>
</dbReference>
<evidence type="ECO:0000256" key="4">
    <source>
        <dbReference type="ARBA" id="ARBA00022840"/>
    </source>
</evidence>
<evidence type="ECO:0000256" key="1">
    <source>
        <dbReference type="ARBA" id="ARBA00012837"/>
    </source>
</evidence>
<evidence type="ECO:0000259" key="8">
    <source>
        <dbReference type="SMART" id="SM01016"/>
    </source>
</evidence>
<sequence length="396" mass="41650">MTPAELSRTVRHAVCRAVEDGALRVDAPGDVKVERPRPGGRGDYATGIALRLARQAGRPAAEVAAELGHRIAAAPGIAAVDITGPGFLNITLEPDIQQRLVRDVLERGEKYGWTDLSGRVEQPTYRADVRAAVTADTLRRILLSQGTVSRTFCEGAADPVWADLGVRIEAEHARGRLPTDVAPIPATDVAPVPAADVAPVPAADDAATLLRRLGVDATRWGLLAAAAHDRPLTDRPIPGDGSTPADASTPDRPTPTPGPHHTPHPLLLQHERNPLFRVRYAHARARALTRNAAQLGFAGSPEEHVDAPVLTAAIGDHPGVLADAARLRAPDRLARHLEVTADALLSFQSSGRHSVLPVGDEKPSAAHRSRLALAEAAGTVLAGGLSLLGISAPDHL</sequence>
<dbReference type="SMART" id="SM01016">
    <property type="entry name" value="Arg_tRNA_synt_N"/>
    <property type="match status" value="1"/>
</dbReference>
<dbReference type="PANTHER" id="PTHR11956:SF5">
    <property type="entry name" value="ARGININE--TRNA LIGASE, CYTOPLASMIC"/>
    <property type="match status" value="1"/>
</dbReference>
<dbReference type="InterPro" id="IPR009080">
    <property type="entry name" value="tRNAsynth_Ia_anticodon-bd"/>
</dbReference>
<evidence type="ECO:0000256" key="6">
    <source>
        <dbReference type="SAM" id="MobiDB-lite"/>
    </source>
</evidence>
<dbReference type="SUPFAM" id="SSF47323">
    <property type="entry name" value="Anticodon-binding domain of a subclass of class I aminoacyl-tRNA synthetases"/>
    <property type="match status" value="1"/>
</dbReference>
<keyword evidence="2" id="KW-0436">Ligase</keyword>